<dbReference type="OrthoDB" id="10006218at2759"/>
<dbReference type="Gene3D" id="3.40.50.150">
    <property type="entry name" value="Vaccinia Virus protein VP39"/>
    <property type="match status" value="1"/>
</dbReference>
<gene>
    <name evidence="2" type="ORF">SPIL2461_LOCUS17011</name>
</gene>
<reference evidence="2" key="1">
    <citation type="submission" date="2021-02" db="EMBL/GenBank/DDBJ databases">
        <authorList>
            <person name="Dougan E. K."/>
            <person name="Rhodes N."/>
            <person name="Thang M."/>
            <person name="Chan C."/>
        </authorList>
    </citation>
    <scope>NUCLEOTIDE SEQUENCE</scope>
</reference>
<comment type="caution">
    <text evidence="2">The sequence shown here is derived from an EMBL/GenBank/DDBJ whole genome shotgun (WGS) entry which is preliminary data.</text>
</comment>
<dbReference type="AlphaFoldDB" id="A0A812VUF5"/>
<dbReference type="Proteomes" id="UP000649617">
    <property type="component" value="Unassembled WGS sequence"/>
</dbReference>
<dbReference type="InterPro" id="IPR006342">
    <property type="entry name" value="FkbM_mtfrase"/>
</dbReference>
<evidence type="ECO:0000259" key="1">
    <source>
        <dbReference type="Pfam" id="PF05050"/>
    </source>
</evidence>
<feature type="domain" description="Methyltransferase FkbM" evidence="1">
    <location>
        <begin position="38"/>
        <end position="198"/>
    </location>
</feature>
<name>A0A812VUF5_SYMPI</name>
<dbReference type="EMBL" id="CAJNIZ010042878">
    <property type="protein sequence ID" value="CAE7641992.1"/>
    <property type="molecule type" value="Genomic_DNA"/>
</dbReference>
<proteinExistence type="predicted"/>
<keyword evidence="3" id="KW-1185">Reference proteome</keyword>
<accession>A0A812VUF5</accession>
<organism evidence="2 3">
    <name type="scientific">Symbiodinium pilosum</name>
    <name type="common">Dinoflagellate</name>
    <dbReference type="NCBI Taxonomy" id="2952"/>
    <lineage>
        <taxon>Eukaryota</taxon>
        <taxon>Sar</taxon>
        <taxon>Alveolata</taxon>
        <taxon>Dinophyceae</taxon>
        <taxon>Suessiales</taxon>
        <taxon>Symbiodiniaceae</taxon>
        <taxon>Symbiodinium</taxon>
    </lineage>
</organism>
<dbReference type="Pfam" id="PF05050">
    <property type="entry name" value="Methyltransf_21"/>
    <property type="match status" value="1"/>
</dbReference>
<dbReference type="SUPFAM" id="SSF53335">
    <property type="entry name" value="S-adenosyl-L-methionine-dependent methyltransferases"/>
    <property type="match status" value="1"/>
</dbReference>
<protein>
    <recommendedName>
        <fullName evidence="1">Methyltransferase FkbM domain-containing protein</fullName>
    </recommendedName>
</protein>
<dbReference type="InterPro" id="IPR029063">
    <property type="entry name" value="SAM-dependent_MTases_sf"/>
</dbReference>
<sequence length="232" mass="26323">MQWRVESSQDGWRVLPSDFSGCTKIFLDVGCASTQPVGLWIFLRAKFLRLWGQRLHEIEHAYNAKGWRVKLYNVAVGVQPGSIVFYKNDPKGLNSDWGFSAFALANFVPGANKTLTVPVVDFPLFLQDLDRHAPPGQRLMKLDIEGSEYQLLPAMIGKQLLCARVLNTVTMEWHNRKNKRGEQRMNVTADVRGMFEEVEYTVMKGRSCKDGPATNIKLFDVEDYLSDGQPLP</sequence>
<evidence type="ECO:0000313" key="2">
    <source>
        <dbReference type="EMBL" id="CAE7641992.1"/>
    </source>
</evidence>
<evidence type="ECO:0000313" key="3">
    <source>
        <dbReference type="Proteomes" id="UP000649617"/>
    </source>
</evidence>